<accession>A0AAU8JU34</accession>
<dbReference type="PANTHER" id="PTHR35891">
    <property type="entry name" value="THIOL:DISULFIDE INTERCHANGE PROTEIN DSBA"/>
    <property type="match status" value="1"/>
</dbReference>
<dbReference type="KEGG" id="kcm:ABWK59_07685"/>
<feature type="domain" description="DSBA-like thioredoxin" evidence="1">
    <location>
        <begin position="2"/>
        <end position="75"/>
    </location>
</feature>
<evidence type="ECO:0000313" key="2">
    <source>
        <dbReference type="EMBL" id="XCM78823.1"/>
    </source>
</evidence>
<dbReference type="InterPro" id="IPR001853">
    <property type="entry name" value="DSBA-like_thioredoxin_dom"/>
</dbReference>
<dbReference type="GO" id="GO:0016491">
    <property type="term" value="F:oxidoreductase activity"/>
    <property type="evidence" value="ECO:0007669"/>
    <property type="project" value="InterPro"/>
</dbReference>
<name>A0AAU8JU34_9ACTN</name>
<dbReference type="Pfam" id="PF01323">
    <property type="entry name" value="DSBA"/>
    <property type="match status" value="1"/>
</dbReference>
<organism evidence="2">
    <name type="scientific">Kitasatospora camelliae</name>
    <dbReference type="NCBI Taxonomy" id="3156397"/>
    <lineage>
        <taxon>Bacteria</taxon>
        <taxon>Bacillati</taxon>
        <taxon>Actinomycetota</taxon>
        <taxon>Actinomycetes</taxon>
        <taxon>Kitasatosporales</taxon>
        <taxon>Streptomycetaceae</taxon>
        <taxon>Kitasatospora</taxon>
    </lineage>
</organism>
<protein>
    <submittedName>
        <fullName evidence="2">DsbA family protein</fullName>
    </submittedName>
</protein>
<dbReference type="SUPFAM" id="SSF52833">
    <property type="entry name" value="Thioredoxin-like"/>
    <property type="match status" value="1"/>
</dbReference>
<proteinExistence type="predicted"/>
<reference evidence="2" key="1">
    <citation type="submission" date="2024-06" db="EMBL/GenBank/DDBJ databases">
        <title>The genome sequences of Kitasatospora sp. strain HUAS MG31.</title>
        <authorList>
            <person name="Mo P."/>
        </authorList>
    </citation>
    <scope>NUCLEOTIDE SEQUENCE</scope>
    <source>
        <strain evidence="2">HUAS MG31</strain>
    </source>
</reference>
<dbReference type="EMBL" id="CP159872">
    <property type="protein sequence ID" value="XCM78823.1"/>
    <property type="molecule type" value="Genomic_DNA"/>
</dbReference>
<dbReference type="InterPro" id="IPR036249">
    <property type="entry name" value="Thioredoxin-like_sf"/>
</dbReference>
<sequence length="100" mass="10989">MDRLQQAVYRAVREQHTDLTTEDRAATWAGRQGVDEADFRAAYRSAEVADAVAQAPDLLVRYRITELPTVVVDDASRTSPSAAGDVTAMPEVLDDLIERA</sequence>
<evidence type="ECO:0000259" key="1">
    <source>
        <dbReference type="Pfam" id="PF01323"/>
    </source>
</evidence>
<dbReference type="Gene3D" id="3.40.30.10">
    <property type="entry name" value="Glutaredoxin"/>
    <property type="match status" value="1"/>
</dbReference>
<dbReference type="InterPro" id="IPR050824">
    <property type="entry name" value="Thiol_disulfide_DsbA"/>
</dbReference>
<dbReference type="AlphaFoldDB" id="A0AAU8JU34"/>
<gene>
    <name evidence="2" type="ORF">ABWK59_07685</name>
</gene>
<dbReference type="PANTHER" id="PTHR35891:SF3">
    <property type="entry name" value="THIOL:DISULFIDE INTERCHANGE PROTEIN DSBL"/>
    <property type="match status" value="1"/>
</dbReference>